<organism evidence="2">
    <name type="scientific">marine metagenome</name>
    <dbReference type="NCBI Taxonomy" id="408172"/>
    <lineage>
        <taxon>unclassified sequences</taxon>
        <taxon>metagenomes</taxon>
        <taxon>ecological metagenomes</taxon>
    </lineage>
</organism>
<dbReference type="EMBL" id="UINC01066034">
    <property type="protein sequence ID" value="SVB96316.1"/>
    <property type="molecule type" value="Genomic_DNA"/>
</dbReference>
<gene>
    <name evidence="2" type="ORF">METZ01_LOCUS249170</name>
</gene>
<feature type="region of interest" description="Disordered" evidence="1">
    <location>
        <begin position="1"/>
        <end position="21"/>
    </location>
</feature>
<proteinExistence type="predicted"/>
<dbReference type="AlphaFoldDB" id="A0A382I9M7"/>
<evidence type="ECO:0000313" key="2">
    <source>
        <dbReference type="EMBL" id="SVB96316.1"/>
    </source>
</evidence>
<evidence type="ECO:0000256" key="1">
    <source>
        <dbReference type="SAM" id="MobiDB-lite"/>
    </source>
</evidence>
<name>A0A382I9M7_9ZZZZ</name>
<feature type="non-terminal residue" evidence="2">
    <location>
        <position position="81"/>
    </location>
</feature>
<accession>A0A382I9M7</accession>
<reference evidence="2" key="1">
    <citation type="submission" date="2018-05" db="EMBL/GenBank/DDBJ databases">
        <authorList>
            <person name="Lanie J.A."/>
            <person name="Ng W.-L."/>
            <person name="Kazmierczak K.M."/>
            <person name="Andrzejewski T.M."/>
            <person name="Davidsen T.M."/>
            <person name="Wayne K.J."/>
            <person name="Tettelin H."/>
            <person name="Glass J.I."/>
            <person name="Rusch D."/>
            <person name="Podicherti R."/>
            <person name="Tsui H.-C.T."/>
            <person name="Winkler M.E."/>
        </authorList>
    </citation>
    <scope>NUCLEOTIDE SEQUENCE</scope>
</reference>
<protein>
    <submittedName>
        <fullName evidence="2">Uncharacterized protein</fullName>
    </submittedName>
</protein>
<sequence>MSSKKKFSRKPPPPPSGGRMRQIVKDVDWIIRKTSGIETNPAAIEINKSAKYWKRVTRKAHWREMKRLGKDHADVIEMIED</sequence>